<evidence type="ECO:0000313" key="10">
    <source>
        <dbReference type="EMBL" id="GAA4919735.1"/>
    </source>
</evidence>
<keyword evidence="3" id="KW-1003">Cell membrane</keyword>
<dbReference type="Proteomes" id="UP001501436">
    <property type="component" value="Unassembled WGS sequence"/>
</dbReference>
<name>A0ABP9G2S0_9SPHI</name>
<keyword evidence="11" id="KW-1185">Reference proteome</keyword>
<dbReference type="PANTHER" id="PTHR33281:SF19">
    <property type="entry name" value="VOLTAGE-DEPENDENT ANION CHANNEL-FORMING PROTEIN YNEE"/>
    <property type="match status" value="1"/>
</dbReference>
<feature type="transmembrane region" description="Helical" evidence="9">
    <location>
        <begin position="194"/>
        <end position="212"/>
    </location>
</feature>
<evidence type="ECO:0000256" key="3">
    <source>
        <dbReference type="ARBA" id="ARBA00022475"/>
    </source>
</evidence>
<evidence type="ECO:0000256" key="1">
    <source>
        <dbReference type="ARBA" id="ARBA00004651"/>
    </source>
</evidence>
<evidence type="ECO:0000256" key="7">
    <source>
        <dbReference type="ARBA" id="ARBA00023136"/>
    </source>
</evidence>
<evidence type="ECO:0000256" key="2">
    <source>
        <dbReference type="ARBA" id="ARBA00022448"/>
    </source>
</evidence>
<dbReference type="EMBL" id="BAABJI010000002">
    <property type="protein sequence ID" value="GAA4919735.1"/>
    <property type="molecule type" value="Genomic_DNA"/>
</dbReference>
<keyword evidence="7 9" id="KW-0472">Membrane</keyword>
<protein>
    <submittedName>
        <fullName evidence="10">Bestrophin family ion channel</fullName>
    </submittedName>
</protein>
<dbReference type="InterPro" id="IPR044669">
    <property type="entry name" value="YneE/VCCN1/2-like"/>
</dbReference>
<comment type="subcellular location">
    <subcellularLocation>
        <location evidence="1">Cell membrane</location>
        <topology evidence="1">Multi-pass membrane protein</topology>
    </subcellularLocation>
</comment>
<organism evidence="10 11">
    <name type="scientific">Mucilaginibacter defluvii</name>
    <dbReference type="NCBI Taxonomy" id="1196019"/>
    <lineage>
        <taxon>Bacteria</taxon>
        <taxon>Pseudomonadati</taxon>
        <taxon>Bacteroidota</taxon>
        <taxon>Sphingobacteriia</taxon>
        <taxon>Sphingobacteriales</taxon>
        <taxon>Sphingobacteriaceae</taxon>
        <taxon>Mucilaginibacter</taxon>
    </lineage>
</organism>
<comment type="caution">
    <text evidence="10">The sequence shown here is derived from an EMBL/GenBank/DDBJ whole genome shotgun (WGS) entry which is preliminary data.</text>
</comment>
<sequence>MLHYQLQISMATIISMIGIVLSILMGFRISSAYDRWWEARKIWGALVNDSRTLIRQLIVFTLETKVTGKHLQSMAYRQIAFLYALGQRLRGQPDFSVIASFLYTDEWDDLVKRENFPNLLLLHNLYAFKKLESEGHITNFDMLRLDETTARLTDSLGGAERIKNTPFPIPYSHFTSFLVHLFAMLLPFGMVETFGYIAIPIAICVIFIFMIIEQIAIEIQDPFSNKENDIPVTAIANALEIDIKEMLGDRVLPFRNKAHDGIIM</sequence>
<dbReference type="Pfam" id="PF25539">
    <property type="entry name" value="Bestrophin_2"/>
    <property type="match status" value="1"/>
</dbReference>
<keyword evidence="2" id="KW-0813">Transport</keyword>
<evidence type="ECO:0000256" key="9">
    <source>
        <dbReference type="SAM" id="Phobius"/>
    </source>
</evidence>
<evidence type="ECO:0000256" key="6">
    <source>
        <dbReference type="ARBA" id="ARBA00023065"/>
    </source>
</evidence>
<comment type="similarity">
    <text evidence="8">Belongs to the anion channel-forming bestrophin (TC 1.A.46) family.</text>
</comment>
<gene>
    <name evidence="10" type="ORF">GCM10023313_24230</name>
</gene>
<proteinExistence type="inferred from homology"/>
<feature type="transmembrane region" description="Helical" evidence="9">
    <location>
        <begin position="6"/>
        <end position="27"/>
    </location>
</feature>
<accession>A0ABP9G2S0</accession>
<evidence type="ECO:0000313" key="11">
    <source>
        <dbReference type="Proteomes" id="UP001501436"/>
    </source>
</evidence>
<reference evidence="11" key="1">
    <citation type="journal article" date="2019" name="Int. J. Syst. Evol. Microbiol.">
        <title>The Global Catalogue of Microorganisms (GCM) 10K type strain sequencing project: providing services to taxonomists for standard genome sequencing and annotation.</title>
        <authorList>
            <consortium name="The Broad Institute Genomics Platform"/>
            <consortium name="The Broad Institute Genome Sequencing Center for Infectious Disease"/>
            <person name="Wu L."/>
            <person name="Ma J."/>
        </authorList>
    </citation>
    <scope>NUCLEOTIDE SEQUENCE [LARGE SCALE GENOMIC DNA]</scope>
    <source>
        <strain evidence="11">JCM 18283</strain>
    </source>
</reference>
<evidence type="ECO:0000256" key="4">
    <source>
        <dbReference type="ARBA" id="ARBA00022692"/>
    </source>
</evidence>
<keyword evidence="4 9" id="KW-0812">Transmembrane</keyword>
<keyword evidence="5 9" id="KW-1133">Transmembrane helix</keyword>
<evidence type="ECO:0000256" key="8">
    <source>
        <dbReference type="ARBA" id="ARBA00034708"/>
    </source>
</evidence>
<evidence type="ECO:0000256" key="5">
    <source>
        <dbReference type="ARBA" id="ARBA00022989"/>
    </source>
</evidence>
<keyword evidence="6" id="KW-0406">Ion transport</keyword>
<dbReference type="PANTHER" id="PTHR33281">
    <property type="entry name" value="UPF0187 PROTEIN YNEE"/>
    <property type="match status" value="1"/>
</dbReference>
<feature type="transmembrane region" description="Helical" evidence="9">
    <location>
        <begin position="171"/>
        <end position="188"/>
    </location>
</feature>